<keyword evidence="2" id="KW-0472">Membrane</keyword>
<name>A0A2V3IXG8_9FLOR</name>
<feature type="compositionally biased region" description="Basic and acidic residues" evidence="1">
    <location>
        <begin position="108"/>
        <end position="139"/>
    </location>
</feature>
<feature type="transmembrane region" description="Helical" evidence="2">
    <location>
        <begin position="12"/>
        <end position="33"/>
    </location>
</feature>
<keyword evidence="4" id="KW-1185">Reference proteome</keyword>
<evidence type="ECO:0000313" key="3">
    <source>
        <dbReference type="EMBL" id="PXF46387.1"/>
    </source>
</evidence>
<organism evidence="3 4">
    <name type="scientific">Gracilariopsis chorda</name>
    <dbReference type="NCBI Taxonomy" id="448386"/>
    <lineage>
        <taxon>Eukaryota</taxon>
        <taxon>Rhodophyta</taxon>
        <taxon>Florideophyceae</taxon>
        <taxon>Rhodymeniophycidae</taxon>
        <taxon>Gracilariales</taxon>
        <taxon>Gracilariaceae</taxon>
        <taxon>Gracilariopsis</taxon>
    </lineage>
</organism>
<comment type="caution">
    <text evidence="3">The sequence shown here is derived from an EMBL/GenBank/DDBJ whole genome shotgun (WGS) entry which is preliminary data.</text>
</comment>
<reference evidence="3 4" key="1">
    <citation type="journal article" date="2018" name="Mol. Biol. Evol.">
        <title>Analysis of the draft genome of the red seaweed Gracilariopsis chorda provides insights into genome size evolution in Rhodophyta.</title>
        <authorList>
            <person name="Lee J."/>
            <person name="Yang E.C."/>
            <person name="Graf L."/>
            <person name="Yang J.H."/>
            <person name="Qiu H."/>
            <person name="Zel Zion U."/>
            <person name="Chan C.X."/>
            <person name="Stephens T.G."/>
            <person name="Weber A.P.M."/>
            <person name="Boo G.H."/>
            <person name="Boo S.M."/>
            <person name="Kim K.M."/>
            <person name="Shin Y."/>
            <person name="Jung M."/>
            <person name="Lee S.J."/>
            <person name="Yim H.S."/>
            <person name="Lee J.H."/>
            <person name="Bhattacharya D."/>
            <person name="Yoon H.S."/>
        </authorList>
    </citation>
    <scope>NUCLEOTIDE SEQUENCE [LARGE SCALE GENOMIC DNA]</scope>
    <source>
        <strain evidence="3 4">SKKU-2015</strain>
        <tissue evidence="3">Whole body</tissue>
    </source>
</reference>
<dbReference type="AlphaFoldDB" id="A0A2V3IXG8"/>
<feature type="compositionally biased region" description="Basic and acidic residues" evidence="1">
    <location>
        <begin position="201"/>
        <end position="215"/>
    </location>
</feature>
<sequence length="567" mass="64217">MRQKGLARLRLSPLFSIRNIVFTFAVFMSALLWSRQYGLVSSFDISATQMTTNFAQASKLPSVDSSDTANAQHEQTHAQSEQNTSLQKDATESGSKTVLEEQSGSDGNSDHANKTDERHEHAESVRDEQGSYQSHEEHNINSQKYTAAAANTADRAKVQAESNESEDVSHLKKENNQQHGTSQVYTARIDDVSGTKAKLLSSEEKADKSVPHEEGSAGSESDVSESRKGTNVAPAAAIASPPLQEPEKTLAEVLNFTPATAINFMHFHKTGGVSFKTSLHKFYYEKYKKNGEKVRVRDACYSRKNSNADPSTPSFMMWRCDWDPIREMSESERNKLDFTFGHQFWGNGVGTLLNKRDVRSFTIMRHPFDRKVSFFYHFFVREVGRREEDITFEEIRDFLLYDKLAINADLGRDLGPNYMAGRLLSDGVQGYVGNNSFRYYDVEPHRKREVAEEALKLVRDYVFVGLQVESGAAKCMLKKVVEQYNNVNDVDNSNLELIDDGAEKLNSGSYSLGAKRIWGMFSDEERTLFDRKEKVDLLIYEEGERLFKKHVKLFGCSDRIVAEKYMS</sequence>
<evidence type="ECO:0000256" key="1">
    <source>
        <dbReference type="SAM" id="MobiDB-lite"/>
    </source>
</evidence>
<feature type="compositionally biased region" description="Polar residues" evidence="1">
    <location>
        <begin position="63"/>
        <end position="107"/>
    </location>
</feature>
<feature type="region of interest" description="Disordered" evidence="1">
    <location>
        <begin position="61"/>
        <end position="244"/>
    </location>
</feature>
<proteinExistence type="predicted"/>
<accession>A0A2V3IXG8</accession>
<evidence type="ECO:0000313" key="4">
    <source>
        <dbReference type="Proteomes" id="UP000247409"/>
    </source>
</evidence>
<dbReference type="EMBL" id="NBIV01000040">
    <property type="protein sequence ID" value="PXF46387.1"/>
    <property type="molecule type" value="Genomic_DNA"/>
</dbReference>
<protein>
    <submittedName>
        <fullName evidence="3">Uncharacterized protein</fullName>
    </submittedName>
</protein>
<keyword evidence="2" id="KW-0812">Transmembrane</keyword>
<feature type="compositionally biased region" description="Basic and acidic residues" evidence="1">
    <location>
        <begin position="167"/>
        <end position="176"/>
    </location>
</feature>
<gene>
    <name evidence="3" type="ORF">BWQ96_03886</name>
</gene>
<dbReference type="Gene3D" id="3.40.50.300">
    <property type="entry name" value="P-loop containing nucleotide triphosphate hydrolases"/>
    <property type="match status" value="1"/>
</dbReference>
<evidence type="ECO:0000256" key="2">
    <source>
        <dbReference type="SAM" id="Phobius"/>
    </source>
</evidence>
<dbReference type="OrthoDB" id="4877at2759"/>
<dbReference type="InterPro" id="IPR027417">
    <property type="entry name" value="P-loop_NTPase"/>
</dbReference>
<dbReference type="Proteomes" id="UP000247409">
    <property type="component" value="Unassembled WGS sequence"/>
</dbReference>
<keyword evidence="2" id="KW-1133">Transmembrane helix</keyword>